<keyword evidence="2" id="KW-1185">Reference proteome</keyword>
<keyword evidence="1" id="KW-0238">DNA-binding</keyword>
<dbReference type="Pfam" id="PF12802">
    <property type="entry name" value="MarR_2"/>
    <property type="match status" value="1"/>
</dbReference>
<reference evidence="1 2" key="1">
    <citation type="submission" date="2019-09" db="EMBL/GenBank/DDBJ databases">
        <title>Genome sequence of Hymenobacter sp. M3.</title>
        <authorList>
            <person name="Srinivasan S."/>
        </authorList>
    </citation>
    <scope>NUCLEOTIDE SEQUENCE [LARGE SCALE GENOMIC DNA]</scope>
    <source>
        <strain evidence="1 2">M3</strain>
    </source>
</reference>
<dbReference type="RefSeq" id="WP_151080603.1">
    <property type="nucleotide sequence ID" value="NZ_CP047647.1"/>
</dbReference>
<dbReference type="PANTHER" id="PTHR33164">
    <property type="entry name" value="TRANSCRIPTIONAL REGULATOR, MARR FAMILY"/>
    <property type="match status" value="1"/>
</dbReference>
<dbReference type="GO" id="GO:0003700">
    <property type="term" value="F:DNA-binding transcription factor activity"/>
    <property type="evidence" value="ECO:0007669"/>
    <property type="project" value="InterPro"/>
</dbReference>
<protein>
    <submittedName>
        <fullName evidence="1">Winged helix DNA-binding protein</fullName>
    </submittedName>
</protein>
<dbReference type="InterPro" id="IPR039422">
    <property type="entry name" value="MarR/SlyA-like"/>
</dbReference>
<evidence type="ECO:0000313" key="2">
    <source>
        <dbReference type="Proteomes" id="UP000326380"/>
    </source>
</evidence>
<proteinExistence type="predicted"/>
<dbReference type="EMBL" id="VTWU01000008">
    <property type="protein sequence ID" value="KAA9325892.1"/>
    <property type="molecule type" value="Genomic_DNA"/>
</dbReference>
<dbReference type="Proteomes" id="UP000326380">
    <property type="component" value="Unassembled WGS sequence"/>
</dbReference>
<name>A0A7L4ZT28_9BACT</name>
<sequence length="230" mass="25083">MDYALLKQLLEQAEAFEQQRAPDGKPADLAAFAAWLYGRVGAVSAPPPRGPAAPADVASMPPEAEISKLLIFLTRYARSYIRRGLAGTPLLTPDDFAYLATVMGHQPLSKTELIFRNIHEKATGTEVIKRLLARGLVAEQPHHTDRRSKLLTLTEAGGALLRQVFGRMGQAAQLVAGDLTAAERVQLLYLLQKLDAFHQPIFSGPRAENFEQLLRHLPKAAGESGEQAGQ</sequence>
<gene>
    <name evidence="1" type="ORF">F0P96_19195</name>
</gene>
<dbReference type="SMART" id="SM00347">
    <property type="entry name" value="HTH_MARR"/>
    <property type="match status" value="1"/>
</dbReference>
<dbReference type="Gene3D" id="1.10.10.10">
    <property type="entry name" value="Winged helix-like DNA-binding domain superfamily/Winged helix DNA-binding domain"/>
    <property type="match status" value="1"/>
</dbReference>
<accession>A0A7L4ZT28</accession>
<dbReference type="SUPFAM" id="SSF46785">
    <property type="entry name" value="Winged helix' DNA-binding domain"/>
    <property type="match status" value="1"/>
</dbReference>
<evidence type="ECO:0000313" key="1">
    <source>
        <dbReference type="EMBL" id="KAA9325892.1"/>
    </source>
</evidence>
<comment type="caution">
    <text evidence="1">The sequence shown here is derived from an EMBL/GenBank/DDBJ whole genome shotgun (WGS) entry which is preliminary data.</text>
</comment>
<dbReference type="GO" id="GO:0006950">
    <property type="term" value="P:response to stress"/>
    <property type="evidence" value="ECO:0007669"/>
    <property type="project" value="TreeGrafter"/>
</dbReference>
<dbReference type="InterPro" id="IPR036390">
    <property type="entry name" value="WH_DNA-bd_sf"/>
</dbReference>
<dbReference type="InterPro" id="IPR000835">
    <property type="entry name" value="HTH_MarR-typ"/>
</dbReference>
<dbReference type="GO" id="GO:0003677">
    <property type="term" value="F:DNA binding"/>
    <property type="evidence" value="ECO:0007669"/>
    <property type="project" value="UniProtKB-KW"/>
</dbReference>
<dbReference type="PRINTS" id="PR00598">
    <property type="entry name" value="HTHMARR"/>
</dbReference>
<dbReference type="PANTHER" id="PTHR33164:SF43">
    <property type="entry name" value="HTH-TYPE TRANSCRIPTIONAL REPRESSOR YETL"/>
    <property type="match status" value="1"/>
</dbReference>
<dbReference type="AlphaFoldDB" id="A0A7L4ZT28"/>
<dbReference type="PROSITE" id="PS50995">
    <property type="entry name" value="HTH_MARR_2"/>
    <property type="match status" value="1"/>
</dbReference>
<organism evidence="1 2">
    <name type="scientific">Hymenobacter busanensis</name>
    <dbReference type="NCBI Taxonomy" id="2607656"/>
    <lineage>
        <taxon>Bacteria</taxon>
        <taxon>Pseudomonadati</taxon>
        <taxon>Bacteroidota</taxon>
        <taxon>Cytophagia</taxon>
        <taxon>Cytophagales</taxon>
        <taxon>Hymenobacteraceae</taxon>
        <taxon>Hymenobacter</taxon>
    </lineage>
</organism>
<dbReference type="InterPro" id="IPR036388">
    <property type="entry name" value="WH-like_DNA-bd_sf"/>
</dbReference>